<name>A0A329R2S1_9ACTN</name>
<evidence type="ECO:0000256" key="5">
    <source>
        <dbReference type="ARBA" id="ARBA00022692"/>
    </source>
</evidence>
<dbReference type="AlphaFoldDB" id="A0A329R2S1"/>
<dbReference type="RefSeq" id="WP_112256750.1">
    <property type="nucleotide sequence ID" value="NZ_QMIG01000002.1"/>
</dbReference>
<dbReference type="PANTHER" id="PTHR34702:SF1">
    <property type="entry name" value="NA(+)_H(+) ANTIPORTER SUBUNIT F"/>
    <property type="match status" value="1"/>
</dbReference>
<dbReference type="OrthoDB" id="3402829at2"/>
<feature type="transmembrane region" description="Helical" evidence="8">
    <location>
        <begin position="6"/>
        <end position="24"/>
    </location>
</feature>
<accession>A0A329R2S1</accession>
<sequence>MNPVDLALVVIAVTYLPVIWRIFVGPTDADRATAGDFAFYLFVAATALLAVRNDQPMFFDIVLIATLIGFLGTVVLARLVDRRDR</sequence>
<gene>
    <name evidence="9" type="ORF">DPM12_02695</name>
</gene>
<evidence type="ECO:0000256" key="7">
    <source>
        <dbReference type="ARBA" id="ARBA00023136"/>
    </source>
</evidence>
<comment type="caution">
    <text evidence="9">The sequence shown here is derived from an EMBL/GenBank/DDBJ whole genome shotgun (WGS) entry which is preliminary data.</text>
</comment>
<comment type="similarity">
    <text evidence="2">Belongs to the CPA3 antiporters (TC 2.A.63) subunit F family.</text>
</comment>
<dbReference type="InterPro" id="IPR007208">
    <property type="entry name" value="MrpF/PhaF-like"/>
</dbReference>
<evidence type="ECO:0000313" key="9">
    <source>
        <dbReference type="EMBL" id="RAW17792.1"/>
    </source>
</evidence>
<evidence type="ECO:0000256" key="4">
    <source>
        <dbReference type="ARBA" id="ARBA00022475"/>
    </source>
</evidence>
<keyword evidence="10" id="KW-1185">Reference proteome</keyword>
<dbReference type="EMBL" id="QMIG01000002">
    <property type="protein sequence ID" value="RAW17792.1"/>
    <property type="molecule type" value="Genomic_DNA"/>
</dbReference>
<keyword evidence="4" id="KW-1003">Cell membrane</keyword>
<evidence type="ECO:0000313" key="10">
    <source>
        <dbReference type="Proteomes" id="UP000250462"/>
    </source>
</evidence>
<comment type="subcellular location">
    <subcellularLocation>
        <location evidence="1">Cell membrane</location>
        <topology evidence="1">Multi-pass membrane protein</topology>
    </subcellularLocation>
</comment>
<keyword evidence="6 8" id="KW-1133">Transmembrane helix</keyword>
<keyword evidence="3" id="KW-0813">Transport</keyword>
<protein>
    <submittedName>
        <fullName evidence="9">Pesticidal protein Cry26Aa</fullName>
    </submittedName>
</protein>
<organism evidence="9 10">
    <name type="scientific">Phytoactinopolyspora halophila</name>
    <dbReference type="NCBI Taxonomy" id="1981511"/>
    <lineage>
        <taxon>Bacteria</taxon>
        <taxon>Bacillati</taxon>
        <taxon>Actinomycetota</taxon>
        <taxon>Actinomycetes</taxon>
        <taxon>Jiangellales</taxon>
        <taxon>Jiangellaceae</taxon>
        <taxon>Phytoactinopolyspora</taxon>
    </lineage>
</organism>
<evidence type="ECO:0000256" key="2">
    <source>
        <dbReference type="ARBA" id="ARBA00009212"/>
    </source>
</evidence>
<dbReference type="Proteomes" id="UP000250462">
    <property type="component" value="Unassembled WGS sequence"/>
</dbReference>
<evidence type="ECO:0000256" key="1">
    <source>
        <dbReference type="ARBA" id="ARBA00004651"/>
    </source>
</evidence>
<feature type="transmembrane region" description="Helical" evidence="8">
    <location>
        <begin position="33"/>
        <end position="51"/>
    </location>
</feature>
<feature type="transmembrane region" description="Helical" evidence="8">
    <location>
        <begin position="57"/>
        <end position="80"/>
    </location>
</feature>
<dbReference type="GO" id="GO:0005886">
    <property type="term" value="C:plasma membrane"/>
    <property type="evidence" value="ECO:0007669"/>
    <property type="project" value="UniProtKB-SubCell"/>
</dbReference>
<keyword evidence="5 8" id="KW-0812">Transmembrane</keyword>
<evidence type="ECO:0000256" key="3">
    <source>
        <dbReference type="ARBA" id="ARBA00022448"/>
    </source>
</evidence>
<evidence type="ECO:0000256" key="6">
    <source>
        <dbReference type="ARBA" id="ARBA00022989"/>
    </source>
</evidence>
<dbReference type="PANTHER" id="PTHR34702">
    <property type="entry name" value="NA(+)/H(+) ANTIPORTER SUBUNIT F1"/>
    <property type="match status" value="1"/>
</dbReference>
<dbReference type="Pfam" id="PF04066">
    <property type="entry name" value="MrpF_PhaF"/>
    <property type="match status" value="1"/>
</dbReference>
<evidence type="ECO:0000256" key="8">
    <source>
        <dbReference type="SAM" id="Phobius"/>
    </source>
</evidence>
<dbReference type="GO" id="GO:0015385">
    <property type="term" value="F:sodium:proton antiporter activity"/>
    <property type="evidence" value="ECO:0007669"/>
    <property type="project" value="TreeGrafter"/>
</dbReference>
<keyword evidence="7 8" id="KW-0472">Membrane</keyword>
<proteinExistence type="inferred from homology"/>
<reference evidence="9 10" key="1">
    <citation type="submission" date="2018-06" db="EMBL/GenBank/DDBJ databases">
        <title>Phytoactinopolyspora halophila sp. nov., a novel halophilic actinomycete isolated from a saline soil in China.</title>
        <authorList>
            <person name="Tang S.-K."/>
        </authorList>
    </citation>
    <scope>NUCLEOTIDE SEQUENCE [LARGE SCALE GENOMIC DNA]</scope>
    <source>
        <strain evidence="9 10">YIM 96934</strain>
    </source>
</reference>